<dbReference type="Proteomes" id="UP001174136">
    <property type="component" value="Unassembled WGS sequence"/>
</dbReference>
<name>A0AA47M1T2_MERPO</name>
<reference evidence="1" key="1">
    <citation type="journal article" date="2023" name="Front. Mar. Sci.">
        <title>A new Merluccius polli reference genome to investigate the effects of global change in West African waters.</title>
        <authorList>
            <person name="Mateo J.L."/>
            <person name="Blanco-Fernandez C."/>
            <person name="Garcia-Vazquez E."/>
            <person name="Machado-Schiaffino G."/>
        </authorList>
    </citation>
    <scope>NUCLEOTIDE SEQUENCE</scope>
    <source>
        <strain evidence="1">C29</strain>
        <tissue evidence="1">Fin</tissue>
    </source>
</reference>
<accession>A0AA47M1T2</accession>
<gene>
    <name evidence="1" type="ORF">N1851_033108</name>
</gene>
<keyword evidence="2" id="KW-1185">Reference proteome</keyword>
<dbReference type="AlphaFoldDB" id="A0AA47M1T2"/>
<evidence type="ECO:0000313" key="2">
    <source>
        <dbReference type="Proteomes" id="UP001174136"/>
    </source>
</evidence>
<evidence type="ECO:0000313" key="1">
    <source>
        <dbReference type="EMBL" id="KAK0132087.1"/>
    </source>
</evidence>
<dbReference type="EMBL" id="JAOPHQ010006293">
    <property type="protein sequence ID" value="KAK0132087.1"/>
    <property type="molecule type" value="Genomic_DNA"/>
</dbReference>
<comment type="caution">
    <text evidence="1">The sequence shown here is derived from an EMBL/GenBank/DDBJ whole genome shotgun (WGS) entry which is preliminary data.</text>
</comment>
<protein>
    <submittedName>
        <fullName evidence="1">Uncharacterized protein</fullName>
    </submittedName>
</protein>
<proteinExistence type="predicted"/>
<organism evidence="1 2">
    <name type="scientific">Merluccius polli</name>
    <name type="common">Benguela hake</name>
    <name type="synonym">Merluccius cadenati</name>
    <dbReference type="NCBI Taxonomy" id="89951"/>
    <lineage>
        <taxon>Eukaryota</taxon>
        <taxon>Metazoa</taxon>
        <taxon>Chordata</taxon>
        <taxon>Craniata</taxon>
        <taxon>Vertebrata</taxon>
        <taxon>Euteleostomi</taxon>
        <taxon>Actinopterygii</taxon>
        <taxon>Neopterygii</taxon>
        <taxon>Teleostei</taxon>
        <taxon>Neoteleostei</taxon>
        <taxon>Acanthomorphata</taxon>
        <taxon>Zeiogadaria</taxon>
        <taxon>Gadariae</taxon>
        <taxon>Gadiformes</taxon>
        <taxon>Gadoidei</taxon>
        <taxon>Merlucciidae</taxon>
        <taxon>Merluccius</taxon>
    </lineage>
</organism>
<sequence length="131" mass="14352">MGDTTFPCLESSLLRNSSVMNGGTFDRITLVNGCVSGTTCTNISFNVMPVSTTRFTFSTWSRKITTALFIRAADFTLPCPTFSPTASPMSSTLHGKLAFLPELVQKMDGKGKYSENTAGLLRFIRNLLEHQ</sequence>